<dbReference type="Proteomes" id="UP001176941">
    <property type="component" value="Chromosome 33"/>
</dbReference>
<evidence type="ECO:0000313" key="2">
    <source>
        <dbReference type="EMBL" id="CAI9173433.1"/>
    </source>
</evidence>
<evidence type="ECO:0000256" key="1">
    <source>
        <dbReference type="SAM" id="MobiDB-lite"/>
    </source>
</evidence>
<organism evidence="2 3">
    <name type="scientific">Rangifer tarandus platyrhynchus</name>
    <name type="common">Svalbard reindeer</name>
    <dbReference type="NCBI Taxonomy" id="3082113"/>
    <lineage>
        <taxon>Eukaryota</taxon>
        <taxon>Metazoa</taxon>
        <taxon>Chordata</taxon>
        <taxon>Craniata</taxon>
        <taxon>Vertebrata</taxon>
        <taxon>Euteleostomi</taxon>
        <taxon>Mammalia</taxon>
        <taxon>Eutheria</taxon>
        <taxon>Laurasiatheria</taxon>
        <taxon>Artiodactyla</taxon>
        <taxon>Ruminantia</taxon>
        <taxon>Pecora</taxon>
        <taxon>Cervidae</taxon>
        <taxon>Odocoileinae</taxon>
        <taxon>Rangifer</taxon>
    </lineage>
</organism>
<gene>
    <name evidence="2" type="ORF">MRATA1EN1_LOCUS22395</name>
</gene>
<reference evidence="2" key="1">
    <citation type="submission" date="2023-04" db="EMBL/GenBank/DDBJ databases">
        <authorList>
            <consortium name="ELIXIR-Norway"/>
        </authorList>
    </citation>
    <scope>NUCLEOTIDE SEQUENCE [LARGE SCALE GENOMIC DNA]</scope>
</reference>
<feature type="region of interest" description="Disordered" evidence="1">
    <location>
        <begin position="82"/>
        <end position="119"/>
    </location>
</feature>
<accession>A0ABN8ZLD7</accession>
<protein>
    <submittedName>
        <fullName evidence="2">Uncharacterized protein</fullName>
    </submittedName>
</protein>
<dbReference type="EMBL" id="OX459969">
    <property type="protein sequence ID" value="CAI9173433.1"/>
    <property type="molecule type" value="Genomic_DNA"/>
</dbReference>
<name>A0ABN8ZLD7_RANTA</name>
<keyword evidence="3" id="KW-1185">Reference proteome</keyword>
<feature type="region of interest" description="Disordered" evidence="1">
    <location>
        <begin position="1"/>
        <end position="35"/>
    </location>
</feature>
<sequence length="155" mass="15794">MGRKGTAARAAQLGDRSPSAEAPARGAGLGDPHSVPAGLWPASRLLVGPGEMEAGAQGLRFLMRTPVVQTELPARNCAGLRSGHVSKERGACGPSAPGGGGRGAGPRGPPLWVPSSARGAVRASPELSRRLVLLASLGLPSLRPPRTLHSPPRLF</sequence>
<proteinExistence type="predicted"/>
<feature type="compositionally biased region" description="Gly residues" evidence="1">
    <location>
        <begin position="96"/>
        <end position="106"/>
    </location>
</feature>
<evidence type="ECO:0000313" key="3">
    <source>
        <dbReference type="Proteomes" id="UP001176941"/>
    </source>
</evidence>